<proteinExistence type="predicted"/>
<dbReference type="Proteomes" id="UP000681343">
    <property type="component" value="Plasmid pMM35_01"/>
</dbReference>
<gene>
    <name evidence="1" type="ORF">MM35RIKEN_19340</name>
</gene>
<dbReference type="GO" id="GO:0009236">
    <property type="term" value="P:cobalamin biosynthetic process"/>
    <property type="evidence" value="ECO:0007669"/>
    <property type="project" value="UniProtKB-UniPathway"/>
</dbReference>
<evidence type="ECO:0000313" key="2">
    <source>
        <dbReference type="Proteomes" id="UP000681343"/>
    </source>
</evidence>
<dbReference type="SUPFAM" id="SSF52540">
    <property type="entry name" value="P-loop containing nucleoside triphosphate hydrolases"/>
    <property type="match status" value="1"/>
</dbReference>
<accession>A0A810Q0G8</accession>
<dbReference type="RefSeq" id="WP_212821503.1">
    <property type="nucleotide sequence ID" value="NZ_AP023416.1"/>
</dbReference>
<dbReference type="AlphaFoldDB" id="A0A810Q0G8"/>
<keyword evidence="2" id="KW-1185">Reference proteome</keyword>
<dbReference type="GO" id="GO:0043752">
    <property type="term" value="F:adenosylcobinamide kinase activity"/>
    <property type="evidence" value="ECO:0007669"/>
    <property type="project" value="InterPro"/>
</dbReference>
<protein>
    <recommendedName>
        <fullName evidence="3">Adenosylcobinamide kinase</fullName>
    </recommendedName>
</protein>
<dbReference type="UniPathway" id="UPA00148">
    <property type="reaction ID" value="UER00236"/>
</dbReference>
<dbReference type="GO" id="GO:0000166">
    <property type="term" value="F:nucleotide binding"/>
    <property type="evidence" value="ECO:0007669"/>
    <property type="project" value="InterPro"/>
</dbReference>
<dbReference type="EMBL" id="AP023416">
    <property type="protein sequence ID" value="BCK79742.1"/>
    <property type="molecule type" value="Genomic_DNA"/>
</dbReference>
<dbReference type="Pfam" id="PF02283">
    <property type="entry name" value="CobU"/>
    <property type="match status" value="1"/>
</dbReference>
<dbReference type="Gene3D" id="3.40.50.300">
    <property type="entry name" value="P-loop containing nucleotide triphosphate hydrolases"/>
    <property type="match status" value="1"/>
</dbReference>
<reference evidence="1" key="1">
    <citation type="submission" date="2020-09" db="EMBL/GenBank/DDBJ databases">
        <title>New species isolated from human feces.</title>
        <authorList>
            <person name="Kitahara M."/>
            <person name="Shigeno Y."/>
            <person name="Shime M."/>
            <person name="Matsumoto Y."/>
            <person name="Nakamura S."/>
            <person name="Motooka D."/>
            <person name="Fukuoka S."/>
            <person name="Nishikawa H."/>
            <person name="Benno Y."/>
        </authorList>
    </citation>
    <scope>NUCLEOTIDE SEQUENCE</scope>
    <source>
        <strain evidence="1">MM35</strain>
        <plasmid evidence="1">pMM35_01</plasmid>
    </source>
</reference>
<evidence type="ECO:0000313" key="1">
    <source>
        <dbReference type="EMBL" id="BCK79742.1"/>
    </source>
</evidence>
<evidence type="ECO:0008006" key="3">
    <source>
        <dbReference type="Google" id="ProtNLM"/>
    </source>
</evidence>
<dbReference type="InterPro" id="IPR003203">
    <property type="entry name" value="CobU/CobP"/>
</dbReference>
<dbReference type="KEGG" id="vfa:MM35RIKEN_19340"/>
<organism evidence="1 2">
    <name type="scientific">Vescimonas fastidiosa</name>
    <dbReference type="NCBI Taxonomy" id="2714353"/>
    <lineage>
        <taxon>Bacteria</taxon>
        <taxon>Bacillati</taxon>
        <taxon>Bacillota</taxon>
        <taxon>Clostridia</taxon>
        <taxon>Eubacteriales</taxon>
        <taxon>Oscillospiraceae</taxon>
        <taxon>Vescimonas</taxon>
    </lineage>
</organism>
<sequence>MDLIIGGAYQGKLDYARERFHLEAEDLAFYENGYDTTRRCLCYLEQAVYDAVAAGRPFELPPLRADAVVICTDVSCGVVPMERVQRLWREEVGRTVCALARRADSVTRVFCGLSLRLK</sequence>
<keyword evidence="1" id="KW-0614">Plasmid</keyword>
<dbReference type="InterPro" id="IPR027417">
    <property type="entry name" value="P-loop_NTPase"/>
</dbReference>
<name>A0A810Q0G8_9FIRM</name>
<geneLocation type="plasmid" evidence="1 2">
    <name>pMM35_01</name>
</geneLocation>